<organism evidence="1 2">
    <name type="scientific">Kipferlia bialata</name>
    <dbReference type="NCBI Taxonomy" id="797122"/>
    <lineage>
        <taxon>Eukaryota</taxon>
        <taxon>Metamonada</taxon>
        <taxon>Carpediemonas-like organisms</taxon>
        <taxon>Kipferlia</taxon>
    </lineage>
</organism>
<dbReference type="InterPro" id="IPR015915">
    <property type="entry name" value="Kelch-typ_b-propeller"/>
</dbReference>
<dbReference type="EMBL" id="BDIP01003727">
    <property type="protein sequence ID" value="GCA63484.1"/>
    <property type="molecule type" value="Genomic_DNA"/>
</dbReference>
<name>A0A391NPD7_9EUKA</name>
<protein>
    <submittedName>
        <fullName evidence="1">Uncharacterized protein</fullName>
    </submittedName>
</protein>
<evidence type="ECO:0000313" key="1">
    <source>
        <dbReference type="EMBL" id="GCA63484.1"/>
    </source>
</evidence>
<dbReference type="Pfam" id="PF07646">
    <property type="entry name" value="Kelch_2"/>
    <property type="match status" value="1"/>
</dbReference>
<dbReference type="OrthoDB" id="45365at2759"/>
<gene>
    <name evidence="1" type="ORF">KIPB_010215</name>
</gene>
<comment type="caution">
    <text evidence="1">The sequence shown here is derived from an EMBL/GenBank/DDBJ whole genome shotgun (WGS) entry which is preliminary data.</text>
</comment>
<dbReference type="AlphaFoldDB" id="A0A391NPD7"/>
<evidence type="ECO:0000313" key="2">
    <source>
        <dbReference type="Proteomes" id="UP000265618"/>
    </source>
</evidence>
<dbReference type="Gene3D" id="2.120.10.80">
    <property type="entry name" value="Kelch-type beta propeller"/>
    <property type="match status" value="1"/>
</dbReference>
<accession>A0A391NPD7</accession>
<reference evidence="1 2" key="1">
    <citation type="journal article" date="2018" name="PLoS ONE">
        <title>The draft genome of Kipferlia bialata reveals reductive genome evolution in fornicate parasites.</title>
        <authorList>
            <person name="Tanifuji G."/>
            <person name="Takabayashi S."/>
            <person name="Kume K."/>
            <person name="Takagi M."/>
            <person name="Nakayama T."/>
            <person name="Kamikawa R."/>
            <person name="Inagaki Y."/>
            <person name="Hashimoto T."/>
        </authorList>
    </citation>
    <scope>NUCLEOTIDE SEQUENCE [LARGE SCALE GENOMIC DNA]</scope>
    <source>
        <strain evidence="1">NY0173</strain>
    </source>
</reference>
<sequence>MPYSIVEQVQEEVATSLKRRPYPVQVHIQALREPLIPRMKATLGNPRQIVSIGPDKELGIYPQYAVLMTRDPSTHALTVDEYVALPRELWRPKGDDPHSHWPTEYFLCVGGYVIGVKSAFMCALFTLDLAAMHWDVVRPTAAYSGQTLFHDWPRPRSDPVCTVVEDRLVLFGGRELGWKPPNHTSYGDGNEKRYYRDTWWYDTDANVWTQVEDCPPHTHV</sequence>
<dbReference type="InterPro" id="IPR011498">
    <property type="entry name" value="Kelch_2"/>
</dbReference>
<dbReference type="SUPFAM" id="SSF117281">
    <property type="entry name" value="Kelch motif"/>
    <property type="match status" value="1"/>
</dbReference>
<keyword evidence="2" id="KW-1185">Reference proteome</keyword>
<proteinExistence type="predicted"/>
<dbReference type="Proteomes" id="UP000265618">
    <property type="component" value="Unassembled WGS sequence"/>
</dbReference>